<keyword evidence="3" id="KW-1185">Reference proteome</keyword>
<organism evidence="2 3">
    <name type="scientific">Frankia umida</name>
    <dbReference type="NCBI Taxonomy" id="573489"/>
    <lineage>
        <taxon>Bacteria</taxon>
        <taxon>Bacillati</taxon>
        <taxon>Actinomycetota</taxon>
        <taxon>Actinomycetes</taxon>
        <taxon>Frankiales</taxon>
        <taxon>Frankiaceae</taxon>
        <taxon>Frankia</taxon>
    </lineage>
</organism>
<dbReference type="Proteomes" id="UP001201873">
    <property type="component" value="Unassembled WGS sequence"/>
</dbReference>
<reference evidence="2 3" key="1">
    <citation type="submission" date="2022-04" db="EMBL/GenBank/DDBJ databases">
        <title>Genome diversity in the genus Frankia.</title>
        <authorList>
            <person name="Carlos-Shanley C."/>
            <person name="Hahn D."/>
        </authorList>
    </citation>
    <scope>NUCLEOTIDE SEQUENCE [LARGE SCALE GENOMIC DNA]</scope>
    <source>
        <strain evidence="2 3">Ag45/Mut15</strain>
    </source>
</reference>
<evidence type="ECO:0000256" key="1">
    <source>
        <dbReference type="SAM" id="MobiDB-lite"/>
    </source>
</evidence>
<dbReference type="PANTHER" id="PTHR34374">
    <property type="entry name" value="LARGE RIBOSOMAL RNA SUBUNIT ACCUMULATION PROTEIN YCED HOMOLOG 1, CHLOROPLASTIC"/>
    <property type="match status" value="1"/>
</dbReference>
<sequence length="208" mass="22229">MSGSHPRRRTPRGPLVLDTRELGRRPGSLLRVQARVEVPAGLGTEMIWIASGAPAELDLRLESVIEGVLVSGTVIAPLTGECARCLDPVSDTVTVELRELFYYADRAVEAGEDEDERVLVDDRADLEPALRDALVVDLPLSPVCRPDCAGLCVDCGVRLDDVGSDHTHDSADPRWAALSGLARDTSTGPDPAIDTSGRGADRGDDVRP</sequence>
<dbReference type="RefSeq" id="WP_248824487.1">
    <property type="nucleotide sequence ID" value="NZ_JALKFT010000008.1"/>
</dbReference>
<protein>
    <submittedName>
        <fullName evidence="2">YceD family protein</fullName>
    </submittedName>
</protein>
<dbReference type="EMBL" id="JALKFT010000008">
    <property type="protein sequence ID" value="MCK9876157.1"/>
    <property type="molecule type" value="Genomic_DNA"/>
</dbReference>
<comment type="caution">
    <text evidence="2">The sequence shown here is derived from an EMBL/GenBank/DDBJ whole genome shotgun (WGS) entry which is preliminary data.</text>
</comment>
<evidence type="ECO:0000313" key="2">
    <source>
        <dbReference type="EMBL" id="MCK9876157.1"/>
    </source>
</evidence>
<gene>
    <name evidence="2" type="ORF">MXD59_10280</name>
</gene>
<feature type="region of interest" description="Disordered" evidence="1">
    <location>
        <begin position="177"/>
        <end position="208"/>
    </location>
</feature>
<dbReference type="InterPro" id="IPR003772">
    <property type="entry name" value="YceD"/>
</dbReference>
<name>A0ABT0JX81_9ACTN</name>
<proteinExistence type="predicted"/>
<dbReference type="PANTHER" id="PTHR34374:SF1">
    <property type="entry name" value="LARGE RIBOSOMAL RNA SUBUNIT ACCUMULATION PROTEIN YCED HOMOLOG 1, CHLOROPLASTIC"/>
    <property type="match status" value="1"/>
</dbReference>
<evidence type="ECO:0000313" key="3">
    <source>
        <dbReference type="Proteomes" id="UP001201873"/>
    </source>
</evidence>
<dbReference type="Pfam" id="PF02620">
    <property type="entry name" value="YceD"/>
    <property type="match status" value="1"/>
</dbReference>
<feature type="compositionally biased region" description="Basic and acidic residues" evidence="1">
    <location>
        <begin position="199"/>
        <end position="208"/>
    </location>
</feature>
<accession>A0ABT0JX81</accession>